<dbReference type="Proteomes" id="UP000710385">
    <property type="component" value="Unassembled WGS sequence"/>
</dbReference>
<name>A0A928Y5X0_UNCKA</name>
<feature type="region of interest" description="Disordered" evidence="1">
    <location>
        <begin position="94"/>
        <end position="117"/>
    </location>
</feature>
<evidence type="ECO:0000256" key="1">
    <source>
        <dbReference type="SAM" id="MobiDB-lite"/>
    </source>
</evidence>
<proteinExistence type="predicted"/>
<protein>
    <submittedName>
        <fullName evidence="2">Uncharacterized protein</fullName>
    </submittedName>
</protein>
<dbReference type="AlphaFoldDB" id="A0A928Y5X0"/>
<dbReference type="EMBL" id="JABTTY010000001">
    <property type="protein sequence ID" value="MBE7524917.1"/>
    <property type="molecule type" value="Genomic_DNA"/>
</dbReference>
<organism evidence="2 3">
    <name type="scientific">candidate division WWE3 bacterium</name>
    <dbReference type="NCBI Taxonomy" id="2053526"/>
    <lineage>
        <taxon>Bacteria</taxon>
        <taxon>Katanobacteria</taxon>
    </lineage>
</organism>
<reference evidence="2" key="1">
    <citation type="submission" date="2020-05" db="EMBL/GenBank/DDBJ databases">
        <title>High-Quality Genomes of Partial-Nitritation/Anammox System by Hierarchical Clustering Based Hybrid Assembly.</title>
        <authorList>
            <person name="Liu L."/>
            <person name="Wang Y."/>
            <person name="Che Y."/>
            <person name="Chen Y."/>
            <person name="Xia Y."/>
            <person name="Luo R."/>
            <person name="Cheng S.H."/>
            <person name="Zheng C."/>
            <person name="Zhang T."/>
        </authorList>
    </citation>
    <scope>NUCLEOTIDE SEQUENCE</scope>
    <source>
        <strain evidence="2">H1_PAT1</strain>
    </source>
</reference>
<sequence length="127" mass="14006">MVTYYHTAKYIYAVANGYCGAVFDKEYGELEEHKLLVKPVIGAVVGNDYQTLISLAEVASRLNGTCRLCFQLGAAVLHTDFVLRVEAKDSLSIPPSLRPMQSTIPDAGESMRFPDIPPLRAFRKPGD</sequence>
<accession>A0A928Y5X0</accession>
<gene>
    <name evidence="2" type="ORF">HS096_00750</name>
</gene>
<evidence type="ECO:0000313" key="3">
    <source>
        <dbReference type="Proteomes" id="UP000710385"/>
    </source>
</evidence>
<comment type="caution">
    <text evidence="2">The sequence shown here is derived from an EMBL/GenBank/DDBJ whole genome shotgun (WGS) entry which is preliminary data.</text>
</comment>
<evidence type="ECO:0000313" key="2">
    <source>
        <dbReference type="EMBL" id="MBE7524917.1"/>
    </source>
</evidence>